<comment type="subcellular location">
    <subcellularLocation>
        <location evidence="1">Membrane</location>
        <topology evidence="1">Single-pass type I membrane protein</topology>
    </subcellularLocation>
</comment>
<dbReference type="Gene3D" id="1.10.510.10">
    <property type="entry name" value="Transferase(Phosphotransferase) domain 1"/>
    <property type="match status" value="1"/>
</dbReference>
<keyword evidence="8" id="KW-0732">Signal</keyword>
<keyword evidence="3" id="KW-0723">Serine/threonine-protein kinase</keyword>
<dbReference type="Proteomes" id="UP001457282">
    <property type="component" value="Unassembled WGS sequence"/>
</dbReference>
<comment type="caution">
    <text evidence="22">The sequence shown here is derived from an EMBL/GenBank/DDBJ whole genome shotgun (WGS) entry which is preliminary data.</text>
</comment>
<evidence type="ECO:0000256" key="13">
    <source>
        <dbReference type="ARBA" id="ARBA00022989"/>
    </source>
</evidence>
<dbReference type="Pfam" id="PF11721">
    <property type="entry name" value="Malectin"/>
    <property type="match status" value="1"/>
</dbReference>
<protein>
    <recommendedName>
        <fullName evidence="2">non-specific serine/threonine protein kinase</fullName>
        <ecNumber evidence="2">2.7.11.1</ecNumber>
    </recommendedName>
</protein>
<evidence type="ECO:0000256" key="8">
    <source>
        <dbReference type="ARBA" id="ARBA00022729"/>
    </source>
</evidence>
<dbReference type="EC" id="2.7.11.1" evidence="2"/>
<evidence type="ECO:0000256" key="17">
    <source>
        <dbReference type="ARBA" id="ARBA00047899"/>
    </source>
</evidence>
<dbReference type="Gene3D" id="2.60.120.430">
    <property type="entry name" value="Galactose-binding lectin"/>
    <property type="match status" value="1"/>
</dbReference>
<feature type="region of interest" description="Disordered" evidence="19">
    <location>
        <begin position="1002"/>
        <end position="1024"/>
    </location>
</feature>
<keyword evidence="11" id="KW-0418">Kinase</keyword>
<dbReference type="Gene3D" id="3.80.10.10">
    <property type="entry name" value="Ribonuclease Inhibitor"/>
    <property type="match status" value="2"/>
</dbReference>
<dbReference type="SMART" id="SM00220">
    <property type="entry name" value="S_TKc"/>
    <property type="match status" value="1"/>
</dbReference>
<evidence type="ECO:0000256" key="10">
    <source>
        <dbReference type="ARBA" id="ARBA00022741"/>
    </source>
</evidence>
<dbReference type="Gene3D" id="3.30.200.20">
    <property type="entry name" value="Phosphorylase Kinase, domain 1"/>
    <property type="match status" value="1"/>
</dbReference>
<evidence type="ECO:0000256" key="18">
    <source>
        <dbReference type="ARBA" id="ARBA00048679"/>
    </source>
</evidence>
<keyword evidence="4" id="KW-0597">Phosphoprotein</keyword>
<dbReference type="PROSITE" id="PS50011">
    <property type="entry name" value="PROTEIN_KINASE_DOM"/>
    <property type="match status" value="1"/>
</dbReference>
<organism evidence="22 23">
    <name type="scientific">Rubus argutus</name>
    <name type="common">Southern blackberry</name>
    <dbReference type="NCBI Taxonomy" id="59490"/>
    <lineage>
        <taxon>Eukaryota</taxon>
        <taxon>Viridiplantae</taxon>
        <taxon>Streptophyta</taxon>
        <taxon>Embryophyta</taxon>
        <taxon>Tracheophyta</taxon>
        <taxon>Spermatophyta</taxon>
        <taxon>Magnoliopsida</taxon>
        <taxon>eudicotyledons</taxon>
        <taxon>Gunneridae</taxon>
        <taxon>Pentapetalae</taxon>
        <taxon>rosids</taxon>
        <taxon>fabids</taxon>
        <taxon>Rosales</taxon>
        <taxon>Rosaceae</taxon>
        <taxon>Rosoideae</taxon>
        <taxon>Rosoideae incertae sedis</taxon>
        <taxon>Rubus</taxon>
    </lineage>
</organism>
<dbReference type="Pfam" id="PF07714">
    <property type="entry name" value="PK_Tyr_Ser-Thr"/>
    <property type="match status" value="1"/>
</dbReference>
<feature type="transmembrane region" description="Helical" evidence="20">
    <location>
        <begin position="612"/>
        <end position="635"/>
    </location>
</feature>
<evidence type="ECO:0000256" key="7">
    <source>
        <dbReference type="ARBA" id="ARBA00022692"/>
    </source>
</evidence>
<dbReference type="InterPro" id="IPR001611">
    <property type="entry name" value="Leu-rich_rpt"/>
</dbReference>
<accession>A0AAW1YNY4</accession>
<dbReference type="PANTHER" id="PTHR48006:SF48">
    <property type="entry name" value="PROTEIN KINASE DOMAIN-CONTAINING PROTEIN"/>
    <property type="match status" value="1"/>
</dbReference>
<dbReference type="SUPFAM" id="SSF52058">
    <property type="entry name" value="L domain-like"/>
    <property type="match status" value="1"/>
</dbReference>
<dbReference type="FunFam" id="3.80.10.10:FF:000129">
    <property type="entry name" value="Leucine-rich repeat receptor-like kinase"/>
    <property type="match status" value="1"/>
</dbReference>
<dbReference type="InterPro" id="IPR003591">
    <property type="entry name" value="Leu-rich_rpt_typical-subtyp"/>
</dbReference>
<evidence type="ECO:0000256" key="14">
    <source>
        <dbReference type="ARBA" id="ARBA00023136"/>
    </source>
</evidence>
<evidence type="ECO:0000259" key="21">
    <source>
        <dbReference type="PROSITE" id="PS50011"/>
    </source>
</evidence>
<name>A0AAW1YNY4_RUBAR</name>
<dbReference type="EMBL" id="JBEDUW010000001">
    <property type="protein sequence ID" value="KAK9950164.1"/>
    <property type="molecule type" value="Genomic_DNA"/>
</dbReference>
<comment type="catalytic activity">
    <reaction evidence="17">
        <text>L-threonyl-[protein] + ATP = O-phospho-L-threonyl-[protein] + ADP + H(+)</text>
        <dbReference type="Rhea" id="RHEA:46608"/>
        <dbReference type="Rhea" id="RHEA-COMP:11060"/>
        <dbReference type="Rhea" id="RHEA-COMP:11605"/>
        <dbReference type="ChEBI" id="CHEBI:15378"/>
        <dbReference type="ChEBI" id="CHEBI:30013"/>
        <dbReference type="ChEBI" id="CHEBI:30616"/>
        <dbReference type="ChEBI" id="CHEBI:61977"/>
        <dbReference type="ChEBI" id="CHEBI:456216"/>
        <dbReference type="EC" id="2.7.11.1"/>
    </reaction>
</comment>
<dbReference type="Pfam" id="PF13855">
    <property type="entry name" value="LRR_8"/>
    <property type="match status" value="1"/>
</dbReference>
<dbReference type="PANTHER" id="PTHR48006">
    <property type="entry name" value="LEUCINE-RICH REPEAT-CONTAINING PROTEIN DDB_G0281931-RELATED"/>
    <property type="match status" value="1"/>
</dbReference>
<keyword evidence="9" id="KW-0677">Repeat</keyword>
<comment type="catalytic activity">
    <reaction evidence="18">
        <text>L-seryl-[protein] + ATP = O-phospho-L-seryl-[protein] + ADP + H(+)</text>
        <dbReference type="Rhea" id="RHEA:17989"/>
        <dbReference type="Rhea" id="RHEA-COMP:9863"/>
        <dbReference type="Rhea" id="RHEA-COMP:11604"/>
        <dbReference type="ChEBI" id="CHEBI:15378"/>
        <dbReference type="ChEBI" id="CHEBI:29999"/>
        <dbReference type="ChEBI" id="CHEBI:30616"/>
        <dbReference type="ChEBI" id="CHEBI:83421"/>
        <dbReference type="ChEBI" id="CHEBI:456216"/>
        <dbReference type="EC" id="2.7.11.1"/>
    </reaction>
</comment>
<evidence type="ECO:0000256" key="11">
    <source>
        <dbReference type="ARBA" id="ARBA00022777"/>
    </source>
</evidence>
<keyword evidence="15" id="KW-0675">Receptor</keyword>
<keyword evidence="6" id="KW-0808">Transferase</keyword>
<evidence type="ECO:0000256" key="15">
    <source>
        <dbReference type="ARBA" id="ARBA00023170"/>
    </source>
</evidence>
<keyword evidence="10" id="KW-0547">Nucleotide-binding</keyword>
<dbReference type="SMART" id="SM00369">
    <property type="entry name" value="LRR_TYP"/>
    <property type="match status" value="4"/>
</dbReference>
<evidence type="ECO:0000313" key="23">
    <source>
        <dbReference type="Proteomes" id="UP001457282"/>
    </source>
</evidence>
<dbReference type="FunFam" id="1.10.510.10:FF:000084">
    <property type="entry name" value="Wall-associated receptor kinase 2"/>
    <property type="match status" value="1"/>
</dbReference>
<proteinExistence type="predicted"/>
<dbReference type="GO" id="GO:0004674">
    <property type="term" value="F:protein serine/threonine kinase activity"/>
    <property type="evidence" value="ECO:0007669"/>
    <property type="project" value="UniProtKB-KW"/>
</dbReference>
<dbReference type="InterPro" id="IPR021720">
    <property type="entry name" value="Malectin_dom"/>
</dbReference>
<keyword evidence="23" id="KW-1185">Reference proteome</keyword>
<dbReference type="PROSITE" id="PS00108">
    <property type="entry name" value="PROTEIN_KINASE_ST"/>
    <property type="match status" value="1"/>
</dbReference>
<evidence type="ECO:0000256" key="6">
    <source>
        <dbReference type="ARBA" id="ARBA00022679"/>
    </source>
</evidence>
<dbReference type="InterPro" id="IPR001245">
    <property type="entry name" value="Ser-Thr/Tyr_kinase_cat_dom"/>
</dbReference>
<evidence type="ECO:0000313" key="22">
    <source>
        <dbReference type="EMBL" id="KAK9950164.1"/>
    </source>
</evidence>
<evidence type="ECO:0000256" key="2">
    <source>
        <dbReference type="ARBA" id="ARBA00012513"/>
    </source>
</evidence>
<evidence type="ECO:0000256" key="4">
    <source>
        <dbReference type="ARBA" id="ARBA00022553"/>
    </source>
</evidence>
<keyword evidence="5" id="KW-0433">Leucine-rich repeat</keyword>
<dbReference type="InterPro" id="IPR032675">
    <property type="entry name" value="LRR_dom_sf"/>
</dbReference>
<dbReference type="AlphaFoldDB" id="A0AAW1YNY4"/>
<feature type="domain" description="Protein kinase" evidence="21">
    <location>
        <begin position="692"/>
        <end position="973"/>
    </location>
</feature>
<dbReference type="InterPro" id="IPR000719">
    <property type="entry name" value="Prot_kinase_dom"/>
</dbReference>
<evidence type="ECO:0000256" key="16">
    <source>
        <dbReference type="ARBA" id="ARBA00023180"/>
    </source>
</evidence>
<sequence length="1024" mass="114562">MSGFPQLHFRGVFSCNESTNTGISCNCNNTTNICHITEVDLSARGLTGVISEEVGKLTHLERLNLEGNQLTGSIPASLGNLSSLYILTLSSNQLSGPIPDSLGNLTFTTYINLNDNFLNGSIPASLGALKYLSYLGLSNNGISGSLLPTLGNLTRLQYFWVEFNRITGTVPKSFASLTNMTEFSVAGNQLSGPFPDFIANWTLITQLSLSGNNFHGKIPVEIFNLSSLQKLEISDVEGSQFQFPPSTKLTYGLNTLRLRNCLISGQIPAYIGDLSNLQKLDLSFNRLTGRIPDSLKKLSLSYMSFSNNMLTGEVPDWIFNQNEMDLSYNNFSKLTFKPSSKPLVNLFACCCNSSTCVPNTIDPTRIMEKQCPRGKPNYHSLFINCGGGEVNNMDGNVYEKDNDTSPFYLSPKGNWARSSDGNTIYSMRSELSSEVVLYNEARSSLVSLKYYGFCLRKGKYSVTLHFADIIDTQDKNYSTNKRIFDVYIQGERKLKDFNIIDMAGGPNKVLTKSFTVVYVNHSTLEIHFYSTGGSFFYRNGPLISAISVTPEYKLGKQLSPLHAIVIFLSYIQVNTYELTIYVMKQLDLQFISVTYSHPSIADFKIRHEKLRLLRILLISGAGLGSGLGVLLLLGVRWAHKAMKKRKIIKRRQLFFKRNGGLLLEQQISSGKVNVEKIKLFNSKELEKSTDNFNIDRVLGQGGQGTVFKGMLADGNIVAVKKSKVDDKGKVSEFINEVIILSQINHRNIVRLLGCCLETEVPLLVYEFIPNGTLSQYICEPNEEFPLTWKMRLQIAIEISGALHYLHAAASCPIYHRDIKSTNILLDERYRAKIADFGTSRTVAIDQTHYTTNVHGTFGYMDPEYFQSSQFTEKSDVYSFGVVLVELLTGKKKPISAVTRSTEEEQEQEYRSLATYFIVSMQEDRLFNILDARVANEGSKEDIMIVANLARRCLNLNGRNRPTMREVITELEAIKMSNRTHHQGAEFIPEHYPIQQCDDVVSSSRGSTWDSGPTSSSLEFPQSSM</sequence>
<keyword evidence="16" id="KW-0325">Glycoprotein</keyword>
<dbReference type="GO" id="GO:0005524">
    <property type="term" value="F:ATP binding"/>
    <property type="evidence" value="ECO:0007669"/>
    <property type="project" value="UniProtKB-KW"/>
</dbReference>
<evidence type="ECO:0000256" key="12">
    <source>
        <dbReference type="ARBA" id="ARBA00022840"/>
    </source>
</evidence>
<keyword evidence="13 20" id="KW-1133">Transmembrane helix</keyword>
<dbReference type="Pfam" id="PF00560">
    <property type="entry name" value="LRR_1"/>
    <property type="match status" value="3"/>
</dbReference>
<dbReference type="FunFam" id="3.80.10.10:FF:000095">
    <property type="entry name" value="LRR receptor-like serine/threonine-protein kinase GSO1"/>
    <property type="match status" value="1"/>
</dbReference>
<evidence type="ECO:0000256" key="9">
    <source>
        <dbReference type="ARBA" id="ARBA00022737"/>
    </source>
</evidence>
<dbReference type="SUPFAM" id="SSF56112">
    <property type="entry name" value="Protein kinase-like (PK-like)"/>
    <property type="match status" value="1"/>
</dbReference>
<reference evidence="22 23" key="1">
    <citation type="journal article" date="2023" name="G3 (Bethesda)">
        <title>A chromosome-length genome assembly and annotation of blackberry (Rubus argutus, cv. 'Hillquist').</title>
        <authorList>
            <person name="Bruna T."/>
            <person name="Aryal R."/>
            <person name="Dudchenko O."/>
            <person name="Sargent D.J."/>
            <person name="Mead D."/>
            <person name="Buti M."/>
            <person name="Cavallini A."/>
            <person name="Hytonen T."/>
            <person name="Andres J."/>
            <person name="Pham M."/>
            <person name="Weisz D."/>
            <person name="Mascagni F."/>
            <person name="Usai G."/>
            <person name="Natali L."/>
            <person name="Bassil N."/>
            <person name="Fernandez G.E."/>
            <person name="Lomsadze A."/>
            <person name="Armour M."/>
            <person name="Olukolu B."/>
            <person name="Poorten T."/>
            <person name="Britton C."/>
            <person name="Davik J."/>
            <person name="Ashrafi H."/>
            <person name="Aiden E.L."/>
            <person name="Borodovsky M."/>
            <person name="Worthington M."/>
        </authorList>
    </citation>
    <scope>NUCLEOTIDE SEQUENCE [LARGE SCALE GENOMIC DNA]</scope>
    <source>
        <strain evidence="22">PI 553951</strain>
    </source>
</reference>
<keyword evidence="7 20" id="KW-0812">Transmembrane</keyword>
<evidence type="ECO:0000256" key="20">
    <source>
        <dbReference type="SAM" id="Phobius"/>
    </source>
</evidence>
<dbReference type="FunFam" id="3.30.200.20:FF:000043">
    <property type="entry name" value="Wall-associated receptor kinase 2"/>
    <property type="match status" value="1"/>
</dbReference>
<keyword evidence="14 20" id="KW-0472">Membrane</keyword>
<evidence type="ECO:0000256" key="19">
    <source>
        <dbReference type="SAM" id="MobiDB-lite"/>
    </source>
</evidence>
<dbReference type="GO" id="GO:0016020">
    <property type="term" value="C:membrane"/>
    <property type="evidence" value="ECO:0007669"/>
    <property type="project" value="UniProtKB-SubCell"/>
</dbReference>
<keyword evidence="12" id="KW-0067">ATP-binding</keyword>
<evidence type="ECO:0000256" key="5">
    <source>
        <dbReference type="ARBA" id="ARBA00022614"/>
    </source>
</evidence>
<dbReference type="InterPro" id="IPR008271">
    <property type="entry name" value="Ser/Thr_kinase_AS"/>
</dbReference>
<gene>
    <name evidence="22" type="ORF">M0R45_005665</name>
</gene>
<dbReference type="PROSITE" id="PS51450">
    <property type="entry name" value="LRR"/>
    <property type="match status" value="1"/>
</dbReference>
<evidence type="ECO:0000256" key="3">
    <source>
        <dbReference type="ARBA" id="ARBA00022527"/>
    </source>
</evidence>
<evidence type="ECO:0000256" key="1">
    <source>
        <dbReference type="ARBA" id="ARBA00004479"/>
    </source>
</evidence>
<dbReference type="InterPro" id="IPR011009">
    <property type="entry name" value="Kinase-like_dom_sf"/>
</dbReference>
<dbReference type="InterPro" id="IPR051824">
    <property type="entry name" value="LRR_Rcpt-Like_S/T_Kinase"/>
</dbReference>